<reference evidence="1 2" key="1">
    <citation type="submission" date="2013-11" db="EMBL/GenBank/DDBJ databases">
        <title>Opisthorchis viverrini - life in the bile duct.</title>
        <authorList>
            <person name="Young N.D."/>
            <person name="Nagarajan N."/>
            <person name="Lin S.J."/>
            <person name="Korhonen P.K."/>
            <person name="Jex A.R."/>
            <person name="Hall R.S."/>
            <person name="Safavi-Hemami H."/>
            <person name="Kaewkong W."/>
            <person name="Bertrand D."/>
            <person name="Gao S."/>
            <person name="Seet Q."/>
            <person name="Wongkham S."/>
            <person name="Teh B.T."/>
            <person name="Wongkham C."/>
            <person name="Intapan P.M."/>
            <person name="Maleewong W."/>
            <person name="Yang X."/>
            <person name="Hu M."/>
            <person name="Wang Z."/>
            <person name="Hofmann A."/>
            <person name="Sternberg P.W."/>
            <person name="Tan P."/>
            <person name="Wang J."/>
            <person name="Gasser R.B."/>
        </authorList>
    </citation>
    <scope>NUCLEOTIDE SEQUENCE [LARGE SCALE GENOMIC DNA]</scope>
</reference>
<accession>A0A074ZCM6</accession>
<organism evidence="1 2">
    <name type="scientific">Opisthorchis viverrini</name>
    <name type="common">Southeast Asian liver fluke</name>
    <dbReference type="NCBI Taxonomy" id="6198"/>
    <lineage>
        <taxon>Eukaryota</taxon>
        <taxon>Metazoa</taxon>
        <taxon>Spiralia</taxon>
        <taxon>Lophotrochozoa</taxon>
        <taxon>Platyhelminthes</taxon>
        <taxon>Trematoda</taxon>
        <taxon>Digenea</taxon>
        <taxon>Opisthorchiida</taxon>
        <taxon>Opisthorchiata</taxon>
        <taxon>Opisthorchiidae</taxon>
        <taxon>Opisthorchis</taxon>
    </lineage>
</organism>
<evidence type="ECO:0000313" key="2">
    <source>
        <dbReference type="Proteomes" id="UP000054324"/>
    </source>
</evidence>
<dbReference type="CTD" id="20321719"/>
<dbReference type="GeneID" id="20321719"/>
<evidence type="ECO:0000313" key="1">
    <source>
        <dbReference type="EMBL" id="KER24918.1"/>
    </source>
</evidence>
<dbReference type="KEGG" id="ovi:T265_07540"/>
<dbReference type="EMBL" id="KL596793">
    <property type="protein sequence ID" value="KER24918.1"/>
    <property type="molecule type" value="Genomic_DNA"/>
</dbReference>
<gene>
    <name evidence="1" type="ORF">T265_07540</name>
</gene>
<dbReference type="Proteomes" id="UP000054324">
    <property type="component" value="Unassembled WGS sequence"/>
</dbReference>
<protein>
    <submittedName>
        <fullName evidence="1">Uncharacterized protein</fullName>
    </submittedName>
</protein>
<sequence>MLEESIREEGGVQLCQQLRRPRFEIMVNHQHVQKNVEFSAFKVTLEDRQLQINKVLLNPQSLVIALWIRTPWSKSQNGEFSPYPEMLLVPRMSQYGFLVASRYGAKAPKVPIQ</sequence>
<dbReference type="AlphaFoldDB" id="A0A074ZCM6"/>
<proteinExistence type="predicted"/>
<name>A0A074ZCM6_OPIVI</name>
<keyword evidence="2" id="KW-1185">Reference proteome</keyword>
<dbReference type="RefSeq" id="XP_009171349.1">
    <property type="nucleotide sequence ID" value="XM_009173085.1"/>
</dbReference>